<feature type="repeat" description="CHCR" evidence="6">
    <location>
        <begin position="598"/>
        <end position="765"/>
    </location>
</feature>
<dbReference type="FunCoup" id="A0A7R8YL78">
    <property type="interactions" value="2286"/>
</dbReference>
<evidence type="ECO:0000259" key="7">
    <source>
        <dbReference type="PROSITE" id="PS50219"/>
    </source>
</evidence>
<keyword evidence="9" id="KW-1185">Reference proteome</keyword>
<accession>A0A7R8YL78</accession>
<dbReference type="InterPro" id="IPR000547">
    <property type="entry name" value="Clathrin_H-chain/VPS_repeat"/>
</dbReference>
<evidence type="ECO:0000256" key="1">
    <source>
        <dbReference type="ARBA" id="ARBA00004184"/>
    </source>
</evidence>
<dbReference type="InterPro" id="IPR032914">
    <property type="entry name" value="Vam6/VPS39/TRAP1"/>
</dbReference>
<dbReference type="PANTHER" id="PTHR12894:SF49">
    <property type="entry name" value="VAM6_VPS39-LIKE PROTEIN"/>
    <property type="match status" value="1"/>
</dbReference>
<dbReference type="InterPro" id="IPR019452">
    <property type="entry name" value="VPS39/TGF_beta_rcpt-assoc_1"/>
</dbReference>
<evidence type="ECO:0000313" key="9">
    <source>
        <dbReference type="Proteomes" id="UP000594454"/>
    </source>
</evidence>
<evidence type="ECO:0000256" key="5">
    <source>
        <dbReference type="ARBA" id="ARBA00038201"/>
    </source>
</evidence>
<feature type="domain" description="CNH" evidence="7">
    <location>
        <begin position="14"/>
        <end position="325"/>
    </location>
</feature>
<dbReference type="GO" id="GO:0006886">
    <property type="term" value="P:intracellular protein transport"/>
    <property type="evidence" value="ECO:0007669"/>
    <property type="project" value="UniProtKB-UniRule"/>
</dbReference>
<dbReference type="PROSITE" id="PS50236">
    <property type="entry name" value="CHCR"/>
    <property type="match status" value="1"/>
</dbReference>
<dbReference type="InParanoid" id="A0A7R8YL78"/>
<keyword evidence="4" id="KW-0458">Lysosome</keyword>
<dbReference type="GO" id="GO:0016020">
    <property type="term" value="C:membrane"/>
    <property type="evidence" value="ECO:0007669"/>
    <property type="project" value="TreeGrafter"/>
</dbReference>
<dbReference type="PROSITE" id="PS50219">
    <property type="entry name" value="CNH"/>
    <property type="match status" value="1"/>
</dbReference>
<protein>
    <recommendedName>
        <fullName evidence="7">CNH domain-containing protein</fullName>
    </recommendedName>
</protein>
<evidence type="ECO:0000256" key="4">
    <source>
        <dbReference type="ARBA" id="ARBA00023228"/>
    </source>
</evidence>
<dbReference type="PANTHER" id="PTHR12894">
    <property type="entry name" value="CNH DOMAIN CONTAINING"/>
    <property type="match status" value="1"/>
</dbReference>
<comment type="subcellular location">
    <subcellularLocation>
        <location evidence="1">Endomembrane system</location>
        <topology evidence="1">Peripheral membrane protein</topology>
    </subcellularLocation>
    <subcellularLocation>
        <location evidence="2">Lysosome</location>
    </subcellularLocation>
</comment>
<proteinExistence type="inferred from homology"/>
<dbReference type="InterPro" id="IPR001180">
    <property type="entry name" value="CNH_dom"/>
</dbReference>
<dbReference type="EMBL" id="LR899009">
    <property type="protein sequence ID" value="CAD7076843.1"/>
    <property type="molecule type" value="Genomic_DNA"/>
</dbReference>
<comment type="similarity">
    <text evidence="5">Belongs to the VAM6/VPS39 family.</text>
</comment>
<evidence type="ECO:0000256" key="3">
    <source>
        <dbReference type="ARBA" id="ARBA00023136"/>
    </source>
</evidence>
<sequence>MHEAYAVHSASKLSVQIESIAAFDNHVILGTRNGQLLMYSIDYNGADNKVELRLMKFNKNFSKKPIVQIEVVPKSNLLFSLSDGLINVSDITRPNFSLIHSAQNTKNASLFCLDVNESTTLTGETAVLIRMCVSIKRKLQFWYWKHDQLLQYKEPIDVNGIPKALAWTQNVICVGFKTEYVLYDISQDPKKAELFPTSSSRTIDPCICLINSEVFGVIKDELFIGVDITTVCKRRNEGVVDFKGGSAADEMAMLVEKSDRKLPKPLAWSQPVSVLVWDDPYIIGIVPTGMEVRSLGILSNEKDTLIQTFPELSKVQFLVKSARGSLFAASFSELWFIQSVDFSKQRQKLLQQKNFQLALQITNISDESESEKKEKIHQIQTLFAFELFKNKQFADAMKVFAKLKTDPCDVIRLFPDLLSQDSHTTPKQMVMSSDFPVLEDKDLENGLLALIDYLTEVRYHVQNDLKKPSDSKTYSKSKPLLPIIDTTLLKCYLQTNDSLVAPLLRLNHCHLEESEKTLKKHLKFGELIILYQTKGQHKRALELLRSQANVPGSSLNGHDRTIEYLQHLGSEHKQLIFEFSDWVLKQHPDDGLKIFIEDIQEVEQLPRAEVLDFLLKNHKPLVIPYLEHIINVWNEQKPMFHNILILQYKDKVQQLRATVADGSASPQSSKTLETTQMKLLELLRSSDKYIAETVLKDFPIDSLFEERAIILGKLQKHEKVLAIYVQILGDINKATNYCESVYPKESDIFANLLITLLRPPSSPPYTDVKLHPNCLEVNMEAIFEILNKYASKISPAKMLPHLPDDIPLHRLKPFLEAALCNQLERTRQNQILKGLLYAEDLQIQEQRMHYETKMLSYDILMAKLFIIPVKRNQLEFTIEII</sequence>
<name>A0A7R8YL78_HERIL</name>
<evidence type="ECO:0000313" key="8">
    <source>
        <dbReference type="EMBL" id="CAD7076843.1"/>
    </source>
</evidence>
<dbReference type="InterPro" id="IPR036322">
    <property type="entry name" value="WD40_repeat_dom_sf"/>
</dbReference>
<evidence type="ECO:0000256" key="6">
    <source>
        <dbReference type="PROSITE-ProRule" id="PRU01006"/>
    </source>
</evidence>
<dbReference type="OrthoDB" id="5325112at2759"/>
<keyword evidence="3" id="KW-0472">Membrane</keyword>
<dbReference type="AlphaFoldDB" id="A0A7R8YL78"/>
<dbReference type="GO" id="GO:0006914">
    <property type="term" value="P:autophagy"/>
    <property type="evidence" value="ECO:0007669"/>
    <property type="project" value="TreeGrafter"/>
</dbReference>
<dbReference type="Proteomes" id="UP000594454">
    <property type="component" value="Chromosome 1"/>
</dbReference>
<dbReference type="GO" id="GO:0034058">
    <property type="term" value="P:endosomal vesicle fusion"/>
    <property type="evidence" value="ECO:0007669"/>
    <property type="project" value="TreeGrafter"/>
</dbReference>
<dbReference type="GO" id="GO:0012505">
    <property type="term" value="C:endomembrane system"/>
    <property type="evidence" value="ECO:0007669"/>
    <property type="project" value="UniProtKB-SubCell"/>
</dbReference>
<gene>
    <name evidence="8" type="ORF">HERILL_LOCUS234</name>
</gene>
<dbReference type="GO" id="GO:0005764">
    <property type="term" value="C:lysosome"/>
    <property type="evidence" value="ECO:0007669"/>
    <property type="project" value="UniProtKB-SubCell"/>
</dbReference>
<organism evidence="8 9">
    <name type="scientific">Hermetia illucens</name>
    <name type="common">Black soldier fly</name>
    <dbReference type="NCBI Taxonomy" id="343691"/>
    <lineage>
        <taxon>Eukaryota</taxon>
        <taxon>Metazoa</taxon>
        <taxon>Ecdysozoa</taxon>
        <taxon>Arthropoda</taxon>
        <taxon>Hexapoda</taxon>
        <taxon>Insecta</taxon>
        <taxon>Pterygota</taxon>
        <taxon>Neoptera</taxon>
        <taxon>Endopterygota</taxon>
        <taxon>Diptera</taxon>
        <taxon>Brachycera</taxon>
        <taxon>Stratiomyomorpha</taxon>
        <taxon>Stratiomyidae</taxon>
        <taxon>Hermetiinae</taxon>
        <taxon>Hermetia</taxon>
    </lineage>
</organism>
<dbReference type="Pfam" id="PF10366">
    <property type="entry name" value="Vps39_1"/>
    <property type="match status" value="1"/>
</dbReference>
<dbReference type="SUPFAM" id="SSF50978">
    <property type="entry name" value="WD40 repeat-like"/>
    <property type="match status" value="1"/>
</dbReference>
<reference evidence="8 9" key="1">
    <citation type="submission" date="2020-11" db="EMBL/GenBank/DDBJ databases">
        <authorList>
            <person name="Wallbank WR R."/>
            <person name="Pardo Diaz C."/>
            <person name="Kozak K."/>
            <person name="Martin S."/>
            <person name="Jiggins C."/>
            <person name="Moest M."/>
            <person name="Warren A I."/>
            <person name="Generalovic N T."/>
            <person name="Byers J.R.P. K."/>
            <person name="Montejo-Kovacevich G."/>
            <person name="Yen C E."/>
        </authorList>
    </citation>
    <scope>NUCLEOTIDE SEQUENCE [LARGE SCALE GENOMIC DNA]</scope>
</reference>
<evidence type="ECO:0000256" key="2">
    <source>
        <dbReference type="ARBA" id="ARBA00004371"/>
    </source>
</evidence>